<accession>A0A1V2ZZU9</accession>
<dbReference type="GO" id="GO:0005524">
    <property type="term" value="F:ATP binding"/>
    <property type="evidence" value="ECO:0007669"/>
    <property type="project" value="UniProtKB-KW"/>
</dbReference>
<keyword evidence="2" id="KW-0547">Nucleotide-binding</keyword>
<evidence type="ECO:0000256" key="1">
    <source>
        <dbReference type="ARBA" id="ARBA00022448"/>
    </source>
</evidence>
<comment type="caution">
    <text evidence="5">The sequence shown here is derived from an EMBL/GenBank/DDBJ whole genome shotgun (WGS) entry which is preliminary data.</text>
</comment>
<protein>
    <submittedName>
        <fullName evidence="5">Polyamine ABC transporter ATP-binding protein</fullName>
    </submittedName>
</protein>
<dbReference type="SUPFAM" id="SSF52540">
    <property type="entry name" value="P-loop containing nucleoside triphosphate hydrolases"/>
    <property type="match status" value="1"/>
</dbReference>
<keyword evidence="1" id="KW-0813">Transport</keyword>
<dbReference type="InterPro" id="IPR003593">
    <property type="entry name" value="AAA+_ATPase"/>
</dbReference>
<dbReference type="AlphaFoldDB" id="A0A1V2ZZU9"/>
<reference evidence="5 6" key="1">
    <citation type="submission" date="2017-02" db="EMBL/GenBank/DDBJ databases">
        <title>Genomic diversity within the haloalkaliphilic genus Thioalkalivibrio.</title>
        <authorList>
            <person name="Ahn A.-C."/>
            <person name="Meier-Kolthoff J."/>
            <person name="Overmars L."/>
            <person name="Richter M."/>
            <person name="Woyke T."/>
            <person name="Sorokin D.Y."/>
            <person name="Muyzer G."/>
        </authorList>
    </citation>
    <scope>NUCLEOTIDE SEQUENCE [LARGE SCALE GENOMIC DNA]</scope>
    <source>
        <strain evidence="5 6">HL17</strain>
    </source>
</reference>
<dbReference type="PANTHER" id="PTHR43023">
    <property type="entry name" value="PROTEIN TRIGALACTOSYLDIACYLGLYCEROL 3, CHLOROPLASTIC"/>
    <property type="match status" value="1"/>
</dbReference>
<dbReference type="Pfam" id="PF00005">
    <property type="entry name" value="ABC_tran"/>
    <property type="match status" value="1"/>
</dbReference>
<keyword evidence="6" id="KW-1185">Reference proteome</keyword>
<evidence type="ECO:0000313" key="5">
    <source>
        <dbReference type="EMBL" id="OOC10596.1"/>
    </source>
</evidence>
<organism evidence="5 6">
    <name type="scientific">Thioalkalivibrio halophilus</name>
    <dbReference type="NCBI Taxonomy" id="252474"/>
    <lineage>
        <taxon>Bacteria</taxon>
        <taxon>Pseudomonadati</taxon>
        <taxon>Pseudomonadota</taxon>
        <taxon>Gammaproteobacteria</taxon>
        <taxon>Chromatiales</taxon>
        <taxon>Ectothiorhodospiraceae</taxon>
        <taxon>Thioalkalivibrio</taxon>
    </lineage>
</organism>
<dbReference type="PROSITE" id="PS00211">
    <property type="entry name" value="ABC_TRANSPORTER_1"/>
    <property type="match status" value="1"/>
</dbReference>
<dbReference type="PANTHER" id="PTHR43023:SF3">
    <property type="entry name" value="PROTEIN TRIGALACTOSYLDIACYLGLYCEROL 3, CHLOROPLASTIC"/>
    <property type="match status" value="1"/>
</dbReference>
<dbReference type="InterPro" id="IPR003439">
    <property type="entry name" value="ABC_transporter-like_ATP-bd"/>
</dbReference>
<dbReference type="OrthoDB" id="9802264at2"/>
<gene>
    <name evidence="5" type="ORF">B1A74_04765</name>
</gene>
<dbReference type="PROSITE" id="PS50893">
    <property type="entry name" value="ABC_TRANSPORTER_2"/>
    <property type="match status" value="1"/>
</dbReference>
<proteinExistence type="predicted"/>
<dbReference type="SMART" id="SM00382">
    <property type="entry name" value="AAA"/>
    <property type="match status" value="1"/>
</dbReference>
<dbReference type="Gene3D" id="3.40.50.300">
    <property type="entry name" value="P-loop containing nucleotide triphosphate hydrolases"/>
    <property type="match status" value="1"/>
</dbReference>
<keyword evidence="3 5" id="KW-0067">ATP-binding</keyword>
<dbReference type="InterPro" id="IPR027417">
    <property type="entry name" value="P-loop_NTPase"/>
</dbReference>
<dbReference type="EMBL" id="MUZR01000013">
    <property type="protein sequence ID" value="OOC10596.1"/>
    <property type="molecule type" value="Genomic_DNA"/>
</dbReference>
<dbReference type="InterPro" id="IPR017871">
    <property type="entry name" value="ABC_transporter-like_CS"/>
</dbReference>
<feature type="domain" description="ABC transporter" evidence="4">
    <location>
        <begin position="10"/>
        <end position="248"/>
    </location>
</feature>
<evidence type="ECO:0000313" key="6">
    <source>
        <dbReference type="Proteomes" id="UP000189177"/>
    </source>
</evidence>
<dbReference type="Proteomes" id="UP000189177">
    <property type="component" value="Unassembled WGS sequence"/>
</dbReference>
<evidence type="ECO:0000259" key="4">
    <source>
        <dbReference type="PROSITE" id="PS50893"/>
    </source>
</evidence>
<dbReference type="RefSeq" id="WP_077243925.1">
    <property type="nucleotide sequence ID" value="NZ_MUZR01000013.1"/>
</dbReference>
<sequence length="263" mass="28702">MAQSDTDPVIRVEGLTMGFDDFVLMRDLNFEVRRGEIFVILGGSGSGKSTLLKHMIGLYTPQAGRIWIGDADIAHADGERFEAILRGMGVMYQMGALFGSMTLQENVRLPLEVHTALPRSAMDAVARAKLQLVGLGAFVDFMPSEISGGMQKRAAIARAMALDPSVLFLDEPSAGLDPITSRELDRLIRRLARSLGMTIVIVSHELASIFAIADRVIMLDKETRGIVADGDPRRLREESAHPWVRRFLGGDHDEAANGEEASA</sequence>
<evidence type="ECO:0000256" key="3">
    <source>
        <dbReference type="ARBA" id="ARBA00022840"/>
    </source>
</evidence>
<dbReference type="GO" id="GO:0016887">
    <property type="term" value="F:ATP hydrolysis activity"/>
    <property type="evidence" value="ECO:0007669"/>
    <property type="project" value="InterPro"/>
</dbReference>
<name>A0A1V2ZZU9_9GAMM</name>
<evidence type="ECO:0000256" key="2">
    <source>
        <dbReference type="ARBA" id="ARBA00022741"/>
    </source>
</evidence>
<dbReference type="STRING" id="252474.B1A74_04765"/>